<dbReference type="Proteomes" id="UP000285839">
    <property type="component" value="Unassembled WGS sequence"/>
</dbReference>
<evidence type="ECO:0000313" key="2">
    <source>
        <dbReference type="Proteomes" id="UP000285839"/>
    </source>
</evidence>
<dbReference type="AlphaFoldDB" id="A0A412EKR5"/>
<dbReference type="EMBL" id="QRUH01000031">
    <property type="protein sequence ID" value="RGR44294.1"/>
    <property type="molecule type" value="Genomic_DNA"/>
</dbReference>
<reference evidence="1 2" key="1">
    <citation type="submission" date="2018-08" db="EMBL/GenBank/DDBJ databases">
        <title>A genome reference for cultivated species of the human gut microbiota.</title>
        <authorList>
            <person name="Zou Y."/>
            <person name="Xue W."/>
            <person name="Luo G."/>
        </authorList>
    </citation>
    <scope>NUCLEOTIDE SEQUENCE [LARGE SCALE GENOMIC DNA]</scope>
    <source>
        <strain evidence="1 2">AF25-21</strain>
    </source>
</reference>
<gene>
    <name evidence="1" type="ORF">DWY46_19120</name>
</gene>
<protein>
    <submittedName>
        <fullName evidence="1">Uncharacterized protein</fullName>
    </submittedName>
</protein>
<dbReference type="RefSeq" id="WP_118031813.1">
    <property type="nucleotide sequence ID" value="NZ_QRUH01000031.1"/>
</dbReference>
<sequence length="100" mass="11245">MKIQGIGVISKKVAIKSLGLDRDKEGREALRKGMFTAEEIGAMYKLEQVKKACKIGDCVETFARNYNRIPDDLKEKLTPQELAELVEAFYKCYGDGKNAK</sequence>
<proteinExistence type="predicted"/>
<comment type="caution">
    <text evidence="1">The sequence shown here is derived from an EMBL/GenBank/DDBJ whole genome shotgun (WGS) entry which is preliminary data.</text>
</comment>
<name>A0A412EKR5_9FIRM</name>
<evidence type="ECO:0000313" key="1">
    <source>
        <dbReference type="EMBL" id="RGR44294.1"/>
    </source>
</evidence>
<organism evidence="1 2">
    <name type="scientific">Blautia obeum</name>
    <dbReference type="NCBI Taxonomy" id="40520"/>
    <lineage>
        <taxon>Bacteria</taxon>
        <taxon>Bacillati</taxon>
        <taxon>Bacillota</taxon>
        <taxon>Clostridia</taxon>
        <taxon>Lachnospirales</taxon>
        <taxon>Lachnospiraceae</taxon>
        <taxon>Blautia</taxon>
    </lineage>
</organism>
<accession>A0A412EKR5</accession>